<dbReference type="SUPFAM" id="SSF56281">
    <property type="entry name" value="Metallo-hydrolase/oxidoreductase"/>
    <property type="match status" value="1"/>
</dbReference>
<organism evidence="2 3">
    <name type="scientific">Candidatus Enterocloster faecavium</name>
    <dbReference type="NCBI Taxonomy" id="2838560"/>
    <lineage>
        <taxon>Bacteria</taxon>
        <taxon>Bacillati</taxon>
        <taxon>Bacillota</taxon>
        <taxon>Clostridia</taxon>
        <taxon>Lachnospirales</taxon>
        <taxon>Lachnospiraceae</taxon>
        <taxon>Enterocloster</taxon>
    </lineage>
</organism>
<feature type="domain" description="Metallo-beta-lactamase" evidence="1">
    <location>
        <begin position="14"/>
        <end position="220"/>
    </location>
</feature>
<gene>
    <name evidence="2" type="ORF">H9716_03480</name>
</gene>
<dbReference type="PANTHER" id="PTHR43546">
    <property type="entry name" value="UPF0173 METAL-DEPENDENT HYDROLASE MJ1163-RELATED"/>
    <property type="match status" value="1"/>
</dbReference>
<evidence type="ECO:0000313" key="3">
    <source>
        <dbReference type="Proteomes" id="UP000886804"/>
    </source>
</evidence>
<accession>A0A9D2RKU8</accession>
<dbReference type="Proteomes" id="UP000886804">
    <property type="component" value="Unassembled WGS sequence"/>
</dbReference>
<dbReference type="PANTHER" id="PTHR43546:SF3">
    <property type="entry name" value="UPF0173 METAL-DEPENDENT HYDROLASE MJ1163"/>
    <property type="match status" value="1"/>
</dbReference>
<dbReference type="Gene3D" id="3.60.15.10">
    <property type="entry name" value="Ribonuclease Z/Hydroxyacylglutathione hydrolase-like"/>
    <property type="match status" value="1"/>
</dbReference>
<dbReference type="InterPro" id="IPR050114">
    <property type="entry name" value="UPF0173_UPF0282_UlaG_hydrolase"/>
</dbReference>
<dbReference type="EMBL" id="DWYS01000044">
    <property type="protein sequence ID" value="HJB06906.1"/>
    <property type="molecule type" value="Genomic_DNA"/>
</dbReference>
<dbReference type="InterPro" id="IPR001279">
    <property type="entry name" value="Metallo-B-lactamas"/>
</dbReference>
<dbReference type="SMART" id="SM00849">
    <property type="entry name" value="Lactamase_B"/>
    <property type="match status" value="1"/>
</dbReference>
<sequence>MEMFRSGITLRWLNNAGFEMILPDGAHLLVDPWLDEAQIYPYPLEKVERADYVLLTHTHYDHAQSIGRIQKKFPQAAIFVGDLAAEELCREYDLNVERLFRVRSGEVYEFNNVKIEAIAARHTESKGGNYWDRGYCIQPDGTRKAIEFYGSLEMLNYRITAGDGSRVVIWGGMTTEEQIHRMAQYGVNDIAIMHVSPKQDHEMFAQLVKAIRPKVVIPHHYDIWDTLFAARPDILKGLQLPPDRLNAESVLKMIQENIENTCGNVRFFIPEHHRWYRFGLGVEEMGKS</sequence>
<evidence type="ECO:0000313" key="2">
    <source>
        <dbReference type="EMBL" id="HJB06906.1"/>
    </source>
</evidence>
<dbReference type="InterPro" id="IPR036866">
    <property type="entry name" value="RibonucZ/Hydroxyglut_hydro"/>
</dbReference>
<proteinExistence type="predicted"/>
<reference evidence="2" key="2">
    <citation type="submission" date="2021-04" db="EMBL/GenBank/DDBJ databases">
        <authorList>
            <person name="Gilroy R."/>
        </authorList>
    </citation>
    <scope>NUCLEOTIDE SEQUENCE</scope>
    <source>
        <strain evidence="2">CHK188-4685</strain>
    </source>
</reference>
<dbReference type="Pfam" id="PF13483">
    <property type="entry name" value="Lactamase_B_3"/>
    <property type="match status" value="1"/>
</dbReference>
<evidence type="ECO:0000259" key="1">
    <source>
        <dbReference type="SMART" id="SM00849"/>
    </source>
</evidence>
<comment type="caution">
    <text evidence="2">The sequence shown here is derived from an EMBL/GenBank/DDBJ whole genome shotgun (WGS) entry which is preliminary data.</text>
</comment>
<name>A0A9D2RKU8_9FIRM</name>
<reference evidence="2" key="1">
    <citation type="journal article" date="2021" name="PeerJ">
        <title>Extensive microbial diversity within the chicken gut microbiome revealed by metagenomics and culture.</title>
        <authorList>
            <person name="Gilroy R."/>
            <person name="Ravi A."/>
            <person name="Getino M."/>
            <person name="Pursley I."/>
            <person name="Horton D.L."/>
            <person name="Alikhan N.F."/>
            <person name="Baker D."/>
            <person name="Gharbi K."/>
            <person name="Hall N."/>
            <person name="Watson M."/>
            <person name="Adriaenssens E.M."/>
            <person name="Foster-Nyarko E."/>
            <person name="Jarju S."/>
            <person name="Secka A."/>
            <person name="Antonio M."/>
            <person name="Oren A."/>
            <person name="Chaudhuri R.R."/>
            <person name="La Ragione R."/>
            <person name="Hildebrand F."/>
            <person name="Pallen M.J."/>
        </authorList>
    </citation>
    <scope>NUCLEOTIDE SEQUENCE</scope>
    <source>
        <strain evidence="2">CHK188-4685</strain>
    </source>
</reference>
<dbReference type="AlphaFoldDB" id="A0A9D2RKU8"/>
<protein>
    <submittedName>
        <fullName evidence="2">MBL fold metallo-hydrolase</fullName>
    </submittedName>
</protein>